<feature type="transmembrane region" description="Helical" evidence="1">
    <location>
        <begin position="6"/>
        <end position="26"/>
    </location>
</feature>
<feature type="transmembrane region" description="Helical" evidence="1">
    <location>
        <begin position="33"/>
        <end position="55"/>
    </location>
</feature>
<keyword evidence="1" id="KW-1133">Transmembrane helix</keyword>
<evidence type="ECO:0000313" key="2">
    <source>
        <dbReference type="EMBL" id="RIJ27130.1"/>
    </source>
</evidence>
<keyword evidence="1" id="KW-0472">Membrane</keyword>
<dbReference type="OrthoDB" id="7619831at2"/>
<name>A0A399R6X4_9PROT</name>
<evidence type="ECO:0000256" key="1">
    <source>
        <dbReference type="SAM" id="Phobius"/>
    </source>
</evidence>
<dbReference type="AlphaFoldDB" id="A0A399R6X4"/>
<dbReference type="RefSeq" id="WP_119377244.1">
    <property type="nucleotide sequence ID" value="NZ_QWFX01000014.1"/>
</dbReference>
<dbReference type="Proteomes" id="UP000266385">
    <property type="component" value="Unassembled WGS sequence"/>
</dbReference>
<proteinExistence type="predicted"/>
<feature type="transmembrane region" description="Helical" evidence="1">
    <location>
        <begin position="61"/>
        <end position="78"/>
    </location>
</feature>
<evidence type="ECO:0000313" key="3">
    <source>
        <dbReference type="Proteomes" id="UP000266385"/>
    </source>
</evidence>
<protein>
    <submittedName>
        <fullName evidence="2">Uncharacterized protein</fullName>
    </submittedName>
</protein>
<sequence length="115" mass="11734">MAYMDNRNVSMAAGVIIGGIGAYLGFEQAAATGVSPILGALIFGAAGFVVGMAGAFIFKSLAQFLVFLVLIGAIIYFAQDPITQMTGINPVEAVLNILRNLGLTIGEVASQPPGG</sequence>
<comment type="caution">
    <text evidence="2">The sequence shown here is derived from an EMBL/GenBank/DDBJ whole genome shotgun (WGS) entry which is preliminary data.</text>
</comment>
<gene>
    <name evidence="2" type="ORF">D1223_14965</name>
</gene>
<keyword evidence="1" id="KW-0812">Transmembrane</keyword>
<reference evidence="2 3" key="1">
    <citation type="submission" date="2018-08" db="EMBL/GenBank/DDBJ databases">
        <title>Henriciella mobilis sp. nov., isolated from seawater.</title>
        <authorList>
            <person name="Cheng H."/>
            <person name="Wu Y.-H."/>
            <person name="Xu X.-W."/>
            <person name="Guo L.-L."/>
        </authorList>
    </citation>
    <scope>NUCLEOTIDE SEQUENCE [LARGE SCALE GENOMIC DNA]</scope>
    <source>
        <strain evidence="2 3">JN25</strain>
    </source>
</reference>
<organism evidence="2 3">
    <name type="scientific">Henriciella mobilis</name>
    <dbReference type="NCBI Taxonomy" id="2305467"/>
    <lineage>
        <taxon>Bacteria</taxon>
        <taxon>Pseudomonadati</taxon>
        <taxon>Pseudomonadota</taxon>
        <taxon>Alphaproteobacteria</taxon>
        <taxon>Hyphomonadales</taxon>
        <taxon>Hyphomonadaceae</taxon>
        <taxon>Henriciella</taxon>
    </lineage>
</organism>
<keyword evidence="3" id="KW-1185">Reference proteome</keyword>
<accession>A0A399R6X4</accession>
<dbReference type="EMBL" id="QWFX01000014">
    <property type="protein sequence ID" value="RIJ27130.1"/>
    <property type="molecule type" value="Genomic_DNA"/>
</dbReference>